<evidence type="ECO:0000313" key="1">
    <source>
        <dbReference type="EMBL" id="KAG0720352.1"/>
    </source>
</evidence>
<proteinExistence type="predicted"/>
<dbReference type="EMBL" id="JACEEZ010013011">
    <property type="protein sequence ID" value="KAG0720352.1"/>
    <property type="molecule type" value="Genomic_DNA"/>
</dbReference>
<organism evidence="1 2">
    <name type="scientific">Chionoecetes opilio</name>
    <name type="common">Atlantic snow crab</name>
    <name type="synonym">Cancer opilio</name>
    <dbReference type="NCBI Taxonomy" id="41210"/>
    <lineage>
        <taxon>Eukaryota</taxon>
        <taxon>Metazoa</taxon>
        <taxon>Ecdysozoa</taxon>
        <taxon>Arthropoda</taxon>
        <taxon>Crustacea</taxon>
        <taxon>Multicrustacea</taxon>
        <taxon>Malacostraca</taxon>
        <taxon>Eumalacostraca</taxon>
        <taxon>Eucarida</taxon>
        <taxon>Decapoda</taxon>
        <taxon>Pleocyemata</taxon>
        <taxon>Brachyura</taxon>
        <taxon>Eubrachyura</taxon>
        <taxon>Majoidea</taxon>
        <taxon>Majidae</taxon>
        <taxon>Chionoecetes</taxon>
    </lineage>
</organism>
<dbReference type="Proteomes" id="UP000770661">
    <property type="component" value="Unassembled WGS sequence"/>
</dbReference>
<evidence type="ECO:0000313" key="2">
    <source>
        <dbReference type="Proteomes" id="UP000770661"/>
    </source>
</evidence>
<comment type="caution">
    <text evidence="1">The sequence shown here is derived from an EMBL/GenBank/DDBJ whole genome shotgun (WGS) entry which is preliminary data.</text>
</comment>
<name>A0A8J4Y4F7_CHIOP</name>
<reference evidence="1" key="1">
    <citation type="submission" date="2020-07" db="EMBL/GenBank/DDBJ databases">
        <title>The High-quality genome of the commercially important snow crab, Chionoecetes opilio.</title>
        <authorList>
            <person name="Jeong J.-H."/>
            <person name="Ryu S."/>
        </authorList>
    </citation>
    <scope>NUCLEOTIDE SEQUENCE</scope>
    <source>
        <strain evidence="1">MADBK_172401_WGS</strain>
        <tissue evidence="1">Digestive gland</tissue>
    </source>
</reference>
<keyword evidence="2" id="KW-1185">Reference proteome</keyword>
<dbReference type="AlphaFoldDB" id="A0A8J4Y4F7"/>
<protein>
    <submittedName>
        <fullName evidence="1">Uncharacterized protein</fullName>
    </submittedName>
</protein>
<sequence>MSTSRGGRGLEVGRPITPPKFSKEEELIRSLMINDLAMSDMKEEFGMEYLDVQESAAIADLSLQHQALSLASFTLPLPAIFLPLAHHLHSGNICLKHLCATYLNCHLYPSITFSYFCTLVHLSFHPPSCLRVCDCLTVLSNP</sequence>
<accession>A0A8J4Y4F7</accession>
<gene>
    <name evidence="1" type="ORF">GWK47_048690</name>
</gene>